<evidence type="ECO:0008006" key="4">
    <source>
        <dbReference type="Google" id="ProtNLM"/>
    </source>
</evidence>
<dbReference type="AlphaFoldDB" id="A0A2P6CA33"/>
<name>A0A2P6CA33_9FLAO</name>
<dbReference type="Proteomes" id="UP000247345">
    <property type="component" value="Unassembled WGS sequence"/>
</dbReference>
<proteinExistence type="predicted"/>
<keyword evidence="1" id="KW-0732">Signal</keyword>
<dbReference type="SUPFAM" id="SSF160574">
    <property type="entry name" value="BT0923-like"/>
    <property type="match status" value="1"/>
</dbReference>
<keyword evidence="3" id="KW-1185">Reference proteome</keyword>
<gene>
    <name evidence="2" type="ORF">BTO14_00250</name>
</gene>
<evidence type="ECO:0000313" key="3">
    <source>
        <dbReference type="Proteomes" id="UP000247345"/>
    </source>
</evidence>
<dbReference type="RefSeq" id="WP_105047440.1">
    <property type="nucleotide sequence ID" value="NZ_CP150661.1"/>
</dbReference>
<dbReference type="OrthoDB" id="1099258at2"/>
<evidence type="ECO:0000256" key="1">
    <source>
        <dbReference type="SAM" id="SignalP"/>
    </source>
</evidence>
<feature type="signal peptide" evidence="1">
    <location>
        <begin position="1"/>
        <end position="23"/>
    </location>
</feature>
<reference evidence="2 3" key="1">
    <citation type="submission" date="2016-12" db="EMBL/GenBank/DDBJ databases">
        <title>Trade-off between light-utilization and light-protection in marine flavobacteria.</title>
        <authorList>
            <person name="Kumagai Y."/>
            <person name="Yoshizawa S."/>
            <person name="Kogure K."/>
            <person name="Iwasaki W."/>
        </authorList>
    </citation>
    <scope>NUCLEOTIDE SEQUENCE [LARGE SCALE GENOMIC DNA]</scope>
    <source>
        <strain evidence="2 3">KCTC 12100</strain>
    </source>
</reference>
<sequence>MRKLILTVAVAVLTGGVSISAFANDNINNNSNSIVTVVMNDGFKEITVKELPEAVVTAILKDFKTATVTKVYVNGSEQYKIELTVDEAESVVYADKEGKWLKEEEVSVEE</sequence>
<evidence type="ECO:0000313" key="2">
    <source>
        <dbReference type="EMBL" id="PQJ71776.1"/>
    </source>
</evidence>
<protein>
    <recommendedName>
        <fullName evidence="4">Beta-lactamase-inhibitor-like PepSY-like domain-containing protein</fullName>
    </recommendedName>
</protein>
<dbReference type="EMBL" id="MSCK01000001">
    <property type="protein sequence ID" value="PQJ71776.1"/>
    <property type="molecule type" value="Genomic_DNA"/>
</dbReference>
<feature type="chain" id="PRO_5015195523" description="Beta-lactamase-inhibitor-like PepSY-like domain-containing protein" evidence="1">
    <location>
        <begin position="24"/>
        <end position="110"/>
    </location>
</feature>
<comment type="caution">
    <text evidence="2">The sequence shown here is derived from an EMBL/GenBank/DDBJ whole genome shotgun (WGS) entry which is preliminary data.</text>
</comment>
<accession>A0A2P6CA33</accession>
<organism evidence="2 3">
    <name type="scientific">Polaribacter butkevichii</name>
    <dbReference type="NCBI Taxonomy" id="218490"/>
    <lineage>
        <taxon>Bacteria</taxon>
        <taxon>Pseudomonadati</taxon>
        <taxon>Bacteroidota</taxon>
        <taxon>Flavobacteriia</taxon>
        <taxon>Flavobacteriales</taxon>
        <taxon>Flavobacteriaceae</taxon>
    </lineage>
</organism>